<evidence type="ECO:0000313" key="1">
    <source>
        <dbReference type="EMBL" id="GIY95671.1"/>
    </source>
</evidence>
<dbReference type="AlphaFoldDB" id="A0AAV4XNW6"/>
<proteinExistence type="predicted"/>
<protein>
    <submittedName>
        <fullName evidence="1">Uncharacterized protein</fullName>
    </submittedName>
</protein>
<dbReference type="EMBL" id="BPLR01000559">
    <property type="protein sequence ID" value="GIY95671.1"/>
    <property type="molecule type" value="Genomic_DNA"/>
</dbReference>
<evidence type="ECO:0000313" key="2">
    <source>
        <dbReference type="Proteomes" id="UP001054945"/>
    </source>
</evidence>
<keyword evidence="2" id="KW-1185">Reference proteome</keyword>
<reference evidence="1 2" key="1">
    <citation type="submission" date="2021-06" db="EMBL/GenBank/DDBJ databases">
        <title>Caerostris extrusa draft genome.</title>
        <authorList>
            <person name="Kono N."/>
            <person name="Arakawa K."/>
        </authorList>
    </citation>
    <scope>NUCLEOTIDE SEQUENCE [LARGE SCALE GENOMIC DNA]</scope>
</reference>
<gene>
    <name evidence="1" type="ORF">CEXT_284291</name>
</gene>
<dbReference type="Proteomes" id="UP001054945">
    <property type="component" value="Unassembled WGS sequence"/>
</dbReference>
<comment type="caution">
    <text evidence="1">The sequence shown here is derived from an EMBL/GenBank/DDBJ whole genome shotgun (WGS) entry which is preliminary data.</text>
</comment>
<accession>A0AAV4XNW6</accession>
<organism evidence="1 2">
    <name type="scientific">Caerostris extrusa</name>
    <name type="common">Bark spider</name>
    <name type="synonym">Caerostris bankana</name>
    <dbReference type="NCBI Taxonomy" id="172846"/>
    <lineage>
        <taxon>Eukaryota</taxon>
        <taxon>Metazoa</taxon>
        <taxon>Ecdysozoa</taxon>
        <taxon>Arthropoda</taxon>
        <taxon>Chelicerata</taxon>
        <taxon>Arachnida</taxon>
        <taxon>Araneae</taxon>
        <taxon>Araneomorphae</taxon>
        <taxon>Entelegynae</taxon>
        <taxon>Araneoidea</taxon>
        <taxon>Araneidae</taxon>
        <taxon>Caerostris</taxon>
    </lineage>
</organism>
<name>A0AAV4XNW6_CAEEX</name>
<sequence length="172" mass="19567">MIRTFIGYFINIHKLRETITLSFETKRYTIGEVNKPSLSAPRSFVKACTYTHKSSLSQLGLTTFSTNVPHNFPKKSSSAPRRKNLSAITPSFSRRASAKSASQGKFSISFCLGQKLHKMLRCSPAIALNAVRIRRRFQLENNFFSPQFGTATNDFLKIRKESFYSNSIKKEK</sequence>